<dbReference type="PANTHER" id="PTHR12040:SF0">
    <property type="entry name" value="HISTONE CHAPERONE ASF1"/>
    <property type="match status" value="1"/>
</dbReference>
<sequence length="112" mass="12984">MKWEVDFVASLHEYDQVLASTLVGPISVGINRFALRADPPKLDDLPSDEVKLAALLVKAFYNDQEFYRIGYMVAHDYPPDIPHDNLDIKQLNRYISVDEDFITRKKTQINWT</sequence>
<gene>
    <name evidence="8" type="ORF">M9Y10_024254</name>
    <name evidence="7" type="ORF">M9Y10_026132</name>
</gene>
<evidence type="ECO:0000256" key="4">
    <source>
        <dbReference type="ARBA" id="ARBA00023163"/>
    </source>
</evidence>
<dbReference type="Pfam" id="PF04729">
    <property type="entry name" value="ASF1_hist_chap"/>
    <property type="match status" value="1"/>
</dbReference>
<accession>A0ABR2GLI5</accession>
<dbReference type="InterPro" id="IPR036747">
    <property type="entry name" value="ASF1-like_sf"/>
</dbReference>
<dbReference type="InterPro" id="IPR006818">
    <property type="entry name" value="ASF1-like"/>
</dbReference>
<dbReference type="EMBL" id="JAPFFF010000032">
    <property type="protein sequence ID" value="KAK8844396.1"/>
    <property type="molecule type" value="Genomic_DNA"/>
</dbReference>
<dbReference type="EMBL" id="JAPFFF010000334">
    <property type="protein sequence ID" value="KAK8834716.1"/>
    <property type="molecule type" value="Genomic_DNA"/>
</dbReference>
<reference evidence="7 9" key="1">
    <citation type="submission" date="2024-04" db="EMBL/GenBank/DDBJ databases">
        <title>Tritrichomonas musculus Genome.</title>
        <authorList>
            <person name="Alves-Ferreira E."/>
            <person name="Grigg M."/>
            <person name="Lorenzi H."/>
            <person name="Galac M."/>
        </authorList>
    </citation>
    <scope>NUCLEOTIDE SEQUENCE [LARGE SCALE GENOMIC DNA]</scope>
    <source>
        <strain evidence="7 9">EAF2021</strain>
    </source>
</reference>
<evidence type="ECO:0000313" key="7">
    <source>
        <dbReference type="EMBL" id="KAK8834716.1"/>
    </source>
</evidence>
<evidence type="ECO:0000256" key="6">
    <source>
        <dbReference type="ARBA" id="ARBA00023242"/>
    </source>
</evidence>
<name>A0ABR2GLI5_9EUKA</name>
<proteinExistence type="inferred from homology"/>
<dbReference type="PANTHER" id="PTHR12040">
    <property type="entry name" value="ANTI-SILENCING PROTEIN 1"/>
    <property type="match status" value="1"/>
</dbReference>
<dbReference type="SUPFAM" id="SSF101546">
    <property type="entry name" value="ASF1-like"/>
    <property type="match status" value="1"/>
</dbReference>
<evidence type="ECO:0000256" key="3">
    <source>
        <dbReference type="ARBA" id="ARBA00023015"/>
    </source>
</evidence>
<keyword evidence="5" id="KW-0143">Chaperone</keyword>
<evidence type="ECO:0000313" key="9">
    <source>
        <dbReference type="Proteomes" id="UP001470230"/>
    </source>
</evidence>
<comment type="caution">
    <text evidence="7">The sequence shown here is derived from an EMBL/GenBank/DDBJ whole genome shotgun (WGS) entry which is preliminary data.</text>
</comment>
<dbReference type="Gene3D" id="2.60.40.1490">
    <property type="entry name" value="Histone chaperone ASF1-like"/>
    <property type="match status" value="1"/>
</dbReference>
<keyword evidence="4" id="KW-0804">Transcription</keyword>
<evidence type="ECO:0000313" key="8">
    <source>
        <dbReference type="EMBL" id="KAK8844396.1"/>
    </source>
</evidence>
<comment type="subcellular location">
    <subcellularLocation>
        <location evidence="1">Nucleus</location>
    </subcellularLocation>
</comment>
<keyword evidence="3" id="KW-0805">Transcription regulation</keyword>
<organism evidence="7 9">
    <name type="scientific">Tritrichomonas musculus</name>
    <dbReference type="NCBI Taxonomy" id="1915356"/>
    <lineage>
        <taxon>Eukaryota</taxon>
        <taxon>Metamonada</taxon>
        <taxon>Parabasalia</taxon>
        <taxon>Tritrichomonadida</taxon>
        <taxon>Tritrichomonadidae</taxon>
        <taxon>Tritrichomonas</taxon>
    </lineage>
</organism>
<evidence type="ECO:0000256" key="1">
    <source>
        <dbReference type="ARBA" id="ARBA00004123"/>
    </source>
</evidence>
<protein>
    <submittedName>
        <fullName evidence="7">Histone chaperone asf1</fullName>
    </submittedName>
</protein>
<evidence type="ECO:0000256" key="2">
    <source>
        <dbReference type="ARBA" id="ARBA00006051"/>
    </source>
</evidence>
<keyword evidence="6" id="KW-0539">Nucleus</keyword>
<dbReference type="Proteomes" id="UP001470230">
    <property type="component" value="Unassembled WGS sequence"/>
</dbReference>
<comment type="similarity">
    <text evidence="2">Belongs to the ASF1 family.</text>
</comment>
<keyword evidence="9" id="KW-1185">Reference proteome</keyword>
<evidence type="ECO:0000256" key="5">
    <source>
        <dbReference type="ARBA" id="ARBA00023186"/>
    </source>
</evidence>